<proteinExistence type="predicted"/>
<sequence>MPSLQGVKYLIHAPDIPDEQIQWYIDNGYETDIDIAIAICDFMLSKSNVSGNTERITVGPITLQSSNSSSDWDRLKRDLILRKNTGAGLPGGSLLNSDLGVGSTVLTGGGMQPSIQRGQFNNPPNTLETEKGLRLYESEAVRSKRGN</sequence>
<evidence type="ECO:0000313" key="3">
    <source>
        <dbReference type="Proteomes" id="UP000221468"/>
    </source>
</evidence>
<dbReference type="RefSeq" id="YP_009600612.1">
    <property type="nucleotide sequence ID" value="NC_041925.1"/>
</dbReference>
<dbReference type="EMBL" id="KY742649">
    <property type="protein sequence ID" value="AQZ54601.1"/>
    <property type="molecule type" value="Genomic_DNA"/>
</dbReference>
<reference evidence="2 3" key="1">
    <citation type="journal article" date="2019" name="Genomics">
        <title>Genomic analyses of a novel bacteriophage (VB_PmiS-Isfahan) within Siphoviridae family infecting Proteus mirabilis.</title>
        <authorList>
            <person name="Yazdi M."/>
            <person name="Bouzari M."/>
            <person name="Ghaemi E.A."/>
        </authorList>
    </citation>
    <scope>NUCLEOTIDE SEQUENCE [LARGE SCALE GENOMIC DNA]</scope>
</reference>
<keyword evidence="3" id="KW-1185">Reference proteome</keyword>
<feature type="compositionally biased region" description="Basic and acidic residues" evidence="1">
    <location>
        <begin position="128"/>
        <end position="147"/>
    </location>
</feature>
<dbReference type="GeneID" id="40076418"/>
<dbReference type="KEGG" id="vg:40076418"/>
<evidence type="ECO:0000256" key="1">
    <source>
        <dbReference type="SAM" id="MobiDB-lite"/>
    </source>
</evidence>
<evidence type="ECO:0000313" key="2">
    <source>
        <dbReference type="EMBL" id="AQZ54601.1"/>
    </source>
</evidence>
<organism evidence="2 3">
    <name type="scientific">Proteus phage VB_PmiS-Isfahan</name>
    <dbReference type="NCBI Taxonomy" id="1969841"/>
    <lineage>
        <taxon>Viruses</taxon>
        <taxon>Duplodnaviria</taxon>
        <taxon>Heunggongvirae</taxon>
        <taxon>Uroviricota</taxon>
        <taxon>Caudoviricetes</taxon>
        <taxon>Gorganvirus</taxon>
        <taxon>Gorganvirus isfahan</taxon>
    </lineage>
</organism>
<dbReference type="Proteomes" id="UP000221468">
    <property type="component" value="Segment"/>
</dbReference>
<accession>A0A1U9ZA66</accession>
<feature type="region of interest" description="Disordered" evidence="1">
    <location>
        <begin position="106"/>
        <end position="147"/>
    </location>
</feature>
<protein>
    <submittedName>
        <fullName evidence="2">Uncharacterized protein</fullName>
    </submittedName>
</protein>
<dbReference type="OrthoDB" id="24605at10239"/>
<feature type="compositionally biased region" description="Polar residues" evidence="1">
    <location>
        <begin position="113"/>
        <end position="127"/>
    </location>
</feature>
<name>A0A1U9ZA66_9CAUD</name>